<dbReference type="GeneID" id="54462053"/>
<dbReference type="RefSeq" id="XP_033570475.1">
    <property type="nucleotide sequence ID" value="XM_033721160.1"/>
</dbReference>
<evidence type="ECO:0000256" key="1">
    <source>
        <dbReference type="SAM" id="MobiDB-lite"/>
    </source>
</evidence>
<accession>A0A6A6Y3U7</accession>
<organism evidence="2">
    <name type="scientific">Mytilinidion resinicola</name>
    <dbReference type="NCBI Taxonomy" id="574789"/>
    <lineage>
        <taxon>Eukaryota</taxon>
        <taxon>Fungi</taxon>
        <taxon>Dikarya</taxon>
        <taxon>Ascomycota</taxon>
        <taxon>Pezizomycotina</taxon>
        <taxon>Dothideomycetes</taxon>
        <taxon>Pleosporomycetidae</taxon>
        <taxon>Mytilinidiales</taxon>
        <taxon>Mytilinidiaceae</taxon>
        <taxon>Mytilinidion</taxon>
    </lineage>
</organism>
<gene>
    <name evidence="2 4" type="ORF">BDZ99DRAFT_468062</name>
</gene>
<sequence>MPFHEQQPPVYTACVELQHPQPIYMRVQRWLKEHSAQDMWLSQTEEELLPSQASRIKFEEPHTKRKSVGQRHPRPPGSPYDQANPRLLEEPWPQSFLDGNDGIEDRRTNATHRILHAVANISRSIVKGIRKWFGGR</sequence>
<protein>
    <submittedName>
        <fullName evidence="2 4">Uncharacterized protein</fullName>
    </submittedName>
</protein>
<dbReference type="AlphaFoldDB" id="A0A6A6Y3U7"/>
<reference evidence="2 4" key="1">
    <citation type="journal article" date="2020" name="Stud. Mycol.">
        <title>101 Dothideomycetes genomes: a test case for predicting lifestyles and emergence of pathogens.</title>
        <authorList>
            <person name="Haridas S."/>
            <person name="Albert R."/>
            <person name="Binder M."/>
            <person name="Bloem J."/>
            <person name="Labutti K."/>
            <person name="Salamov A."/>
            <person name="Andreopoulos B."/>
            <person name="Baker S."/>
            <person name="Barry K."/>
            <person name="Bills G."/>
            <person name="Bluhm B."/>
            <person name="Cannon C."/>
            <person name="Castanera R."/>
            <person name="Culley D."/>
            <person name="Daum C."/>
            <person name="Ezra D."/>
            <person name="Gonzalez J."/>
            <person name="Henrissat B."/>
            <person name="Kuo A."/>
            <person name="Liang C."/>
            <person name="Lipzen A."/>
            <person name="Lutzoni F."/>
            <person name="Magnuson J."/>
            <person name="Mondo S."/>
            <person name="Nolan M."/>
            <person name="Ohm R."/>
            <person name="Pangilinan J."/>
            <person name="Park H.-J."/>
            <person name="Ramirez L."/>
            <person name="Alfaro M."/>
            <person name="Sun H."/>
            <person name="Tritt A."/>
            <person name="Yoshinaga Y."/>
            <person name="Zwiers L.-H."/>
            <person name="Turgeon B."/>
            <person name="Goodwin S."/>
            <person name="Spatafora J."/>
            <person name="Crous P."/>
            <person name="Grigoriev I."/>
        </authorList>
    </citation>
    <scope>NUCLEOTIDE SEQUENCE</scope>
    <source>
        <strain evidence="2 4">CBS 304.34</strain>
    </source>
</reference>
<evidence type="ECO:0000313" key="4">
    <source>
        <dbReference type="RefSeq" id="XP_033570475.1"/>
    </source>
</evidence>
<feature type="region of interest" description="Disordered" evidence="1">
    <location>
        <begin position="51"/>
        <end position="104"/>
    </location>
</feature>
<evidence type="ECO:0000313" key="2">
    <source>
        <dbReference type="EMBL" id="KAF2803511.1"/>
    </source>
</evidence>
<reference evidence="4" key="2">
    <citation type="submission" date="2020-04" db="EMBL/GenBank/DDBJ databases">
        <authorList>
            <consortium name="NCBI Genome Project"/>
        </authorList>
    </citation>
    <scope>NUCLEOTIDE SEQUENCE</scope>
    <source>
        <strain evidence="4">CBS 304.34</strain>
    </source>
</reference>
<keyword evidence="3" id="KW-1185">Reference proteome</keyword>
<dbReference type="EMBL" id="MU003717">
    <property type="protein sequence ID" value="KAF2803511.1"/>
    <property type="molecule type" value="Genomic_DNA"/>
</dbReference>
<evidence type="ECO:0000313" key="3">
    <source>
        <dbReference type="Proteomes" id="UP000504636"/>
    </source>
</evidence>
<dbReference type="Proteomes" id="UP000504636">
    <property type="component" value="Unplaced"/>
</dbReference>
<feature type="compositionally biased region" description="Basic residues" evidence="1">
    <location>
        <begin position="63"/>
        <end position="74"/>
    </location>
</feature>
<name>A0A6A6Y3U7_9PEZI</name>
<reference evidence="4" key="3">
    <citation type="submission" date="2025-04" db="UniProtKB">
        <authorList>
            <consortium name="RefSeq"/>
        </authorList>
    </citation>
    <scope>IDENTIFICATION</scope>
    <source>
        <strain evidence="4">CBS 304.34</strain>
    </source>
</reference>
<proteinExistence type="predicted"/>